<reference evidence="7 9" key="2">
    <citation type="submission" date="2016-10" db="EMBL/GenBank/DDBJ databases">
        <authorList>
            <person name="Varghese N."/>
            <person name="Submissions S."/>
        </authorList>
    </citation>
    <scope>NUCLEOTIDE SEQUENCE [LARGE SCALE GENOMIC DNA]</scope>
    <source>
        <strain evidence="7 9">BS2774</strain>
    </source>
</reference>
<dbReference type="PANTHER" id="PTHR42910">
    <property type="entry name" value="TRANSPORTER SCO4007-RELATED"/>
    <property type="match status" value="1"/>
</dbReference>
<keyword evidence="9" id="KW-1185">Reference proteome</keyword>
<dbReference type="InterPro" id="IPR036259">
    <property type="entry name" value="MFS_trans_sf"/>
</dbReference>
<feature type="transmembrane region" description="Helical" evidence="4">
    <location>
        <begin position="209"/>
        <end position="232"/>
    </location>
</feature>
<dbReference type="SUPFAM" id="SSF103473">
    <property type="entry name" value="MFS general substrate transporter"/>
    <property type="match status" value="1"/>
</dbReference>
<evidence type="ECO:0000313" key="8">
    <source>
        <dbReference type="Proteomes" id="UP000181686"/>
    </source>
</evidence>
<evidence type="ECO:0000256" key="3">
    <source>
        <dbReference type="ARBA" id="ARBA00023136"/>
    </source>
</evidence>
<dbReference type="EMBL" id="MDGK01000016">
    <property type="protein sequence ID" value="OIN11068.1"/>
    <property type="molecule type" value="Genomic_DNA"/>
</dbReference>
<dbReference type="AlphaFoldDB" id="A0A1H0WHQ3"/>
<feature type="transmembrane region" description="Helical" evidence="4">
    <location>
        <begin position="97"/>
        <end position="118"/>
    </location>
</feature>
<evidence type="ECO:0000256" key="1">
    <source>
        <dbReference type="ARBA" id="ARBA00022692"/>
    </source>
</evidence>
<sequence length="399" mass="41708">MSLSDTRFVTGFVAVAAGLSIANNYVLQPVLPAIAVSLNIPVSATGLIAGSTQVGYMLGIMLLVPLGDSRNKRSVVSLQFLVLGLALLLAACGTHLLYMIGLGAVIGAMATNAVQLNALGFQIDPKGSTVGLVGAGIAAGILLARFMGGVLADQFGWRGMLVVVGLLMLLLALASRAVLPYIETRRSASYRQLLLGLAPLFMRHGALRWATLLGGCWFLIFSLLWVALMLHVSSAPMSLSPSQAGMLGLAGLAGLLMARPAGKWADRWGSRQVIGAGFGMTGLGVLVLLVFPYSLLAIVAGVVLFDLGCFSAQVANQTTVLKIDPLQRNSLFALYMFFYYGCGAIGSIAAPVIHAYFGWAGICWTSLLLALTGGAANYLMRSPGARAVVELSIADSVDK</sequence>
<dbReference type="PANTHER" id="PTHR42910:SF1">
    <property type="entry name" value="MAJOR FACILITATOR SUPERFAMILY (MFS) PROFILE DOMAIN-CONTAINING PROTEIN"/>
    <property type="match status" value="1"/>
</dbReference>
<evidence type="ECO:0000313" key="6">
    <source>
        <dbReference type="EMBL" id="OIN11068.1"/>
    </source>
</evidence>
<reference evidence="6 8" key="1">
    <citation type="submission" date="2016-08" db="EMBL/GenBank/DDBJ databases">
        <title>Draft genome sequence of the type strain of Pseudomonas extremorientalis LMG 19695T isolated from drinking water reservoir.</title>
        <authorList>
            <person name="Tambong J.T."/>
        </authorList>
    </citation>
    <scope>NUCLEOTIDE SEQUENCE [LARGE SCALE GENOMIC DNA]</scope>
    <source>
        <strain evidence="6 8">LMG 19695</strain>
    </source>
</reference>
<feature type="transmembrane region" description="Helical" evidence="4">
    <location>
        <begin position="160"/>
        <end position="182"/>
    </location>
</feature>
<protein>
    <submittedName>
        <fullName evidence="7">Predicted arabinose efflux permease, MFS family</fullName>
    </submittedName>
</protein>
<feature type="transmembrane region" description="Helical" evidence="4">
    <location>
        <begin position="130"/>
        <end position="148"/>
    </location>
</feature>
<dbReference type="GO" id="GO:0022857">
    <property type="term" value="F:transmembrane transporter activity"/>
    <property type="evidence" value="ECO:0007669"/>
    <property type="project" value="InterPro"/>
</dbReference>
<dbReference type="RefSeq" id="WP_071489114.1">
    <property type="nucleotide sequence ID" value="NZ_CP089519.1"/>
</dbReference>
<keyword evidence="3 4" id="KW-0472">Membrane</keyword>
<dbReference type="Gene3D" id="1.20.1250.20">
    <property type="entry name" value="MFS general substrate transporter like domains"/>
    <property type="match status" value="1"/>
</dbReference>
<feature type="transmembrane region" description="Helical" evidence="4">
    <location>
        <begin position="40"/>
        <end position="63"/>
    </location>
</feature>
<dbReference type="InterPro" id="IPR011701">
    <property type="entry name" value="MFS"/>
</dbReference>
<dbReference type="Pfam" id="PF07690">
    <property type="entry name" value="MFS_1"/>
    <property type="match status" value="1"/>
</dbReference>
<evidence type="ECO:0000313" key="7">
    <source>
        <dbReference type="EMBL" id="SDP90260.1"/>
    </source>
</evidence>
<evidence type="ECO:0000256" key="4">
    <source>
        <dbReference type="SAM" id="Phobius"/>
    </source>
</evidence>
<name>A0A1H0WHQ3_9PSED</name>
<dbReference type="EMBL" id="LT629708">
    <property type="protein sequence ID" value="SDP90260.1"/>
    <property type="molecule type" value="Genomic_DNA"/>
</dbReference>
<feature type="domain" description="Major facilitator superfamily (MFS) profile" evidence="5">
    <location>
        <begin position="9"/>
        <end position="385"/>
    </location>
</feature>
<dbReference type="PROSITE" id="PS50850">
    <property type="entry name" value="MFS"/>
    <property type="match status" value="1"/>
</dbReference>
<feature type="transmembrane region" description="Helical" evidence="4">
    <location>
        <begin position="356"/>
        <end position="379"/>
    </location>
</feature>
<evidence type="ECO:0000259" key="5">
    <source>
        <dbReference type="PROSITE" id="PS50850"/>
    </source>
</evidence>
<accession>A0A1H0WHQ3</accession>
<dbReference type="InterPro" id="IPR020846">
    <property type="entry name" value="MFS_dom"/>
</dbReference>
<keyword evidence="1 4" id="KW-0812">Transmembrane</keyword>
<feature type="transmembrane region" description="Helical" evidence="4">
    <location>
        <begin position="75"/>
        <end position="91"/>
    </location>
</feature>
<feature type="transmembrane region" description="Helical" evidence="4">
    <location>
        <begin position="331"/>
        <end position="350"/>
    </location>
</feature>
<organism evidence="6 8">
    <name type="scientific">Pseudomonas extremorientalis</name>
    <dbReference type="NCBI Taxonomy" id="169669"/>
    <lineage>
        <taxon>Bacteria</taxon>
        <taxon>Pseudomonadati</taxon>
        <taxon>Pseudomonadota</taxon>
        <taxon>Gammaproteobacteria</taxon>
        <taxon>Pseudomonadales</taxon>
        <taxon>Pseudomonadaceae</taxon>
        <taxon>Pseudomonas</taxon>
    </lineage>
</organism>
<dbReference type="Proteomes" id="UP000182654">
    <property type="component" value="Chromosome I"/>
</dbReference>
<evidence type="ECO:0000256" key="2">
    <source>
        <dbReference type="ARBA" id="ARBA00022989"/>
    </source>
</evidence>
<gene>
    <name evidence="6" type="ORF">BFN10_07275</name>
    <name evidence="7" type="ORF">SAMN04490184_5732</name>
</gene>
<evidence type="ECO:0000313" key="9">
    <source>
        <dbReference type="Proteomes" id="UP000182654"/>
    </source>
</evidence>
<proteinExistence type="predicted"/>
<dbReference type="Proteomes" id="UP000181686">
    <property type="component" value="Unassembled WGS sequence"/>
</dbReference>
<keyword evidence="2 4" id="KW-1133">Transmembrane helix</keyword>